<reference evidence="1 2" key="1">
    <citation type="submission" date="2019-02" db="EMBL/GenBank/DDBJ databases">
        <title>Deep-cultivation of Planctomycetes and their phenomic and genomic characterization uncovers novel biology.</title>
        <authorList>
            <person name="Wiegand S."/>
            <person name="Jogler M."/>
            <person name="Boedeker C."/>
            <person name="Pinto D."/>
            <person name="Vollmers J."/>
            <person name="Rivas-Marin E."/>
            <person name="Kohn T."/>
            <person name="Peeters S.H."/>
            <person name="Heuer A."/>
            <person name="Rast P."/>
            <person name="Oberbeckmann S."/>
            <person name="Bunk B."/>
            <person name="Jeske O."/>
            <person name="Meyerdierks A."/>
            <person name="Storesund J.E."/>
            <person name="Kallscheuer N."/>
            <person name="Luecker S."/>
            <person name="Lage O.M."/>
            <person name="Pohl T."/>
            <person name="Merkel B.J."/>
            <person name="Hornburger P."/>
            <person name="Mueller R.-W."/>
            <person name="Bruemmer F."/>
            <person name="Labrenz M."/>
            <person name="Spormann A.M."/>
            <person name="Op den Camp H."/>
            <person name="Overmann J."/>
            <person name="Amann R."/>
            <person name="Jetten M.S.M."/>
            <person name="Mascher T."/>
            <person name="Medema M.H."/>
            <person name="Devos D.P."/>
            <person name="Kaster A.-K."/>
            <person name="Ovreas L."/>
            <person name="Rohde M."/>
            <person name="Galperin M.Y."/>
            <person name="Jogler C."/>
        </authorList>
    </citation>
    <scope>NUCLEOTIDE SEQUENCE [LARGE SCALE GENOMIC DNA]</scope>
    <source>
        <strain evidence="1 2">TBK1r</strain>
    </source>
</reference>
<proteinExistence type="predicted"/>
<dbReference type="EMBL" id="CP036432">
    <property type="protein sequence ID" value="QDV87405.1"/>
    <property type="molecule type" value="Genomic_DNA"/>
</dbReference>
<dbReference type="RefSeq" id="WP_145219064.1">
    <property type="nucleotide sequence ID" value="NZ_CP036432.1"/>
</dbReference>
<organism evidence="1 2">
    <name type="scientific">Stieleria magnilauensis</name>
    <dbReference type="NCBI Taxonomy" id="2527963"/>
    <lineage>
        <taxon>Bacteria</taxon>
        <taxon>Pseudomonadati</taxon>
        <taxon>Planctomycetota</taxon>
        <taxon>Planctomycetia</taxon>
        <taxon>Pirellulales</taxon>
        <taxon>Pirellulaceae</taxon>
        <taxon>Stieleria</taxon>
    </lineage>
</organism>
<protein>
    <recommendedName>
        <fullName evidence="3">Phage virion morphogenesis family protein</fullName>
    </recommendedName>
</protein>
<evidence type="ECO:0000313" key="2">
    <source>
        <dbReference type="Proteomes" id="UP000318081"/>
    </source>
</evidence>
<evidence type="ECO:0000313" key="1">
    <source>
        <dbReference type="EMBL" id="QDV87405.1"/>
    </source>
</evidence>
<accession>A0ABX5XZE1</accession>
<sequence>MTTAKIRFQGNPVKALRDRVGLAATKAYQETGDVFHRDHKDDRFTETHAKKAGFLPRSGSALDRLSKDFRKSYTGRKLRLKGHTRPLEFTGKTRRSTESHRIDAVSSILTDGDGKGEVQVSYPQAKGFNRKSRHTDIDMRDEFQRVTAAEQQQLGKVFKKSLADNLKTQ</sequence>
<name>A0ABX5XZE1_9BACT</name>
<dbReference type="Proteomes" id="UP000318081">
    <property type="component" value="Chromosome"/>
</dbReference>
<gene>
    <name evidence="1" type="ORF">TBK1r_64350</name>
</gene>
<keyword evidence="2" id="KW-1185">Reference proteome</keyword>
<evidence type="ECO:0008006" key="3">
    <source>
        <dbReference type="Google" id="ProtNLM"/>
    </source>
</evidence>